<keyword evidence="3" id="KW-1185">Reference proteome</keyword>
<dbReference type="Proteomes" id="UP001449795">
    <property type="component" value="Chromosome"/>
</dbReference>
<reference evidence="2 3" key="1">
    <citation type="submission" date="2024-04" db="EMBL/GenBank/DDBJ databases">
        <title>Complete genome sequence of Nguyenibacter vanlangesis HBCM-1154, a strain capable of nitrogen fixation, IAA production, and phosphorus solubilization isolated from sugarcane soil.</title>
        <authorList>
            <person name="MY HANH P."/>
        </authorList>
    </citation>
    <scope>NUCLEOTIDE SEQUENCE [LARGE SCALE GENOMIC DNA]</scope>
    <source>
        <strain evidence="2 3">HBCM 1154</strain>
    </source>
</reference>
<feature type="compositionally biased region" description="Basic and acidic residues" evidence="1">
    <location>
        <begin position="47"/>
        <end position="56"/>
    </location>
</feature>
<sequence length="56" mass="5963">MTFLLDVKPVAGSRQSGCALPRMMRPAPDASLSARVSNVDKVSPNAPDRRRGIVAV</sequence>
<evidence type="ECO:0000313" key="2">
    <source>
        <dbReference type="EMBL" id="XAE42800.1"/>
    </source>
</evidence>
<evidence type="ECO:0000313" key="3">
    <source>
        <dbReference type="Proteomes" id="UP001449795"/>
    </source>
</evidence>
<feature type="region of interest" description="Disordered" evidence="1">
    <location>
        <begin position="31"/>
        <end position="56"/>
    </location>
</feature>
<organism evidence="2 3">
    <name type="scientific">Nguyenibacter vanlangensis</name>
    <dbReference type="NCBI Taxonomy" id="1216886"/>
    <lineage>
        <taxon>Bacteria</taxon>
        <taxon>Pseudomonadati</taxon>
        <taxon>Pseudomonadota</taxon>
        <taxon>Alphaproteobacteria</taxon>
        <taxon>Acetobacterales</taxon>
        <taxon>Acetobacteraceae</taxon>
        <taxon>Nguyenibacter</taxon>
    </lineage>
</organism>
<dbReference type="EMBL" id="CP152276">
    <property type="protein sequence ID" value="XAE42800.1"/>
    <property type="molecule type" value="Genomic_DNA"/>
</dbReference>
<gene>
    <name evidence="2" type="ORF">AAC691_21640</name>
</gene>
<accession>A0ABZ3D4Z7</accession>
<protein>
    <submittedName>
        <fullName evidence="2">Uncharacterized protein</fullName>
    </submittedName>
</protein>
<name>A0ABZ3D4Z7_9PROT</name>
<proteinExistence type="predicted"/>
<dbReference type="RefSeq" id="WP_342628434.1">
    <property type="nucleotide sequence ID" value="NZ_CP152276.1"/>
</dbReference>
<evidence type="ECO:0000256" key="1">
    <source>
        <dbReference type="SAM" id="MobiDB-lite"/>
    </source>
</evidence>